<proteinExistence type="predicted"/>
<feature type="region of interest" description="Disordered" evidence="3">
    <location>
        <begin position="1"/>
        <end position="22"/>
    </location>
</feature>
<evidence type="ECO:0000256" key="3">
    <source>
        <dbReference type="SAM" id="MobiDB-lite"/>
    </source>
</evidence>
<evidence type="ECO:0000256" key="1">
    <source>
        <dbReference type="ARBA" id="ARBA00004370"/>
    </source>
</evidence>
<evidence type="ECO:0000313" key="5">
    <source>
        <dbReference type="EMBL" id="KAK9713169.1"/>
    </source>
</evidence>
<evidence type="ECO:0000256" key="2">
    <source>
        <dbReference type="ARBA" id="ARBA00023136"/>
    </source>
</evidence>
<evidence type="ECO:0008006" key="7">
    <source>
        <dbReference type="Google" id="ProtNLM"/>
    </source>
</evidence>
<keyword evidence="2 4" id="KW-0472">Membrane</keyword>
<dbReference type="GO" id="GO:0005886">
    <property type="term" value="C:plasma membrane"/>
    <property type="evidence" value="ECO:0007669"/>
    <property type="project" value="TreeGrafter"/>
</dbReference>
<evidence type="ECO:0000256" key="4">
    <source>
        <dbReference type="SAM" id="Phobius"/>
    </source>
</evidence>
<gene>
    <name evidence="5" type="ORF">RND81_06G008400</name>
</gene>
<feature type="compositionally biased region" description="Polar residues" evidence="3">
    <location>
        <begin position="1"/>
        <end position="15"/>
    </location>
</feature>
<dbReference type="EMBL" id="JBDFQZ010000006">
    <property type="protein sequence ID" value="KAK9713169.1"/>
    <property type="molecule type" value="Genomic_DNA"/>
</dbReference>
<protein>
    <recommendedName>
        <fullName evidence="7">Late embryogenesis abundant protein LEA-2 subgroup domain-containing protein</fullName>
    </recommendedName>
</protein>
<reference evidence="5" key="1">
    <citation type="submission" date="2024-03" db="EMBL/GenBank/DDBJ databases">
        <title>WGS assembly of Saponaria officinalis var. Norfolk2.</title>
        <authorList>
            <person name="Jenkins J."/>
            <person name="Shu S."/>
            <person name="Grimwood J."/>
            <person name="Barry K."/>
            <person name="Goodstein D."/>
            <person name="Schmutz J."/>
            <person name="Leebens-Mack J."/>
            <person name="Osbourn A."/>
        </authorList>
    </citation>
    <scope>NUCLEOTIDE SEQUENCE [LARGE SCALE GENOMIC DNA]</scope>
    <source>
        <strain evidence="5">JIC</strain>
    </source>
</reference>
<evidence type="ECO:0000313" key="6">
    <source>
        <dbReference type="Proteomes" id="UP001443914"/>
    </source>
</evidence>
<dbReference type="PANTHER" id="PTHR31234:SF39">
    <property type="entry name" value="HARPIN-INDUCED PROTEIN 1 CONTAINING PROTEIN, EXPRESSED"/>
    <property type="match status" value="1"/>
</dbReference>
<accession>A0AAW1K3K2</accession>
<dbReference type="AlphaFoldDB" id="A0AAW1K3K2"/>
<dbReference type="GO" id="GO:0098542">
    <property type="term" value="P:defense response to other organism"/>
    <property type="evidence" value="ECO:0007669"/>
    <property type="project" value="InterPro"/>
</dbReference>
<comment type="caution">
    <text evidence="5">The sequence shown here is derived from an EMBL/GenBank/DDBJ whole genome shotgun (WGS) entry which is preliminary data.</text>
</comment>
<dbReference type="Proteomes" id="UP001443914">
    <property type="component" value="Unassembled WGS sequence"/>
</dbReference>
<organism evidence="5 6">
    <name type="scientific">Saponaria officinalis</name>
    <name type="common">Common soapwort</name>
    <name type="synonym">Lychnis saponaria</name>
    <dbReference type="NCBI Taxonomy" id="3572"/>
    <lineage>
        <taxon>Eukaryota</taxon>
        <taxon>Viridiplantae</taxon>
        <taxon>Streptophyta</taxon>
        <taxon>Embryophyta</taxon>
        <taxon>Tracheophyta</taxon>
        <taxon>Spermatophyta</taxon>
        <taxon>Magnoliopsida</taxon>
        <taxon>eudicotyledons</taxon>
        <taxon>Gunneridae</taxon>
        <taxon>Pentapetalae</taxon>
        <taxon>Caryophyllales</taxon>
        <taxon>Caryophyllaceae</taxon>
        <taxon>Caryophylleae</taxon>
        <taxon>Saponaria</taxon>
    </lineage>
</organism>
<dbReference type="InterPro" id="IPR044839">
    <property type="entry name" value="NDR1-like"/>
</dbReference>
<keyword evidence="6" id="KW-1185">Reference proteome</keyword>
<keyword evidence="4" id="KW-0812">Transmembrane</keyword>
<comment type="subcellular location">
    <subcellularLocation>
        <location evidence="1">Membrane</location>
    </subcellularLocation>
</comment>
<keyword evidence="4" id="KW-1133">Transmembrane helix</keyword>
<sequence length="218" mass="24585">MSTETSIRSQSIQSNDKNDQDSDRCSFMDNIMDCLLVSVVLLLLVIFGLLIFLPSIPPFKFNLVSVDVASMTISNNSMSADLKVMLNFSTNEYRDDPTMVDPLAVLIKYGDEILSSVMMDPFYTMPQQNKTIQFDINVRAYDLKVVTVDSMAKDLAVNQSIEFKFIFKGRYWVGSTSPDGMLVTCDGVNVKFSPTVNFTIGSMIDRQRSCDVIRFLIR</sequence>
<dbReference type="PANTHER" id="PTHR31234">
    <property type="entry name" value="LATE EMBRYOGENESIS ABUNDANT (LEA) HYDROXYPROLINE-RICH GLYCOPROTEIN FAMILY"/>
    <property type="match status" value="1"/>
</dbReference>
<name>A0AAW1K3K2_SAPOF</name>
<feature type="transmembrane region" description="Helical" evidence="4">
    <location>
        <begin position="34"/>
        <end position="53"/>
    </location>
</feature>